<dbReference type="PROSITE" id="PS00099">
    <property type="entry name" value="THIOLASE_3"/>
    <property type="match status" value="1"/>
</dbReference>
<keyword evidence="4 6" id="KW-0012">Acyltransferase</keyword>
<keyword evidence="10" id="KW-1185">Reference proteome</keyword>
<dbReference type="InterPro" id="IPR020616">
    <property type="entry name" value="Thiolase_N"/>
</dbReference>
<dbReference type="InterPro" id="IPR020617">
    <property type="entry name" value="Thiolase_C"/>
</dbReference>
<dbReference type="InterPro" id="IPR020615">
    <property type="entry name" value="Thiolase_acyl_enz_int_AS"/>
</dbReference>
<dbReference type="RefSeq" id="WP_062412291.1">
    <property type="nucleotide sequence ID" value="NZ_JAJCIO010000024.1"/>
</dbReference>
<evidence type="ECO:0000313" key="10">
    <source>
        <dbReference type="Proteomes" id="UP001206692"/>
    </source>
</evidence>
<gene>
    <name evidence="9" type="ORF">NE675_10175</name>
</gene>
<dbReference type="PANTHER" id="PTHR18919:SF107">
    <property type="entry name" value="ACETYL-COA ACETYLTRANSFERASE, CYTOSOLIC"/>
    <property type="match status" value="1"/>
</dbReference>
<sequence length="394" mass="41699">MRDAVIVSACRTAIGSFNGQFADITAVDLGIAAVTEAIKRAGVPVDQIDEVIMGHVLQAGCGENTARQVALHSGIPQEVPAFTLNKLCGSGMRAISLASQQIKLGDADIIVAGGMESMSNAPYSIAKGRRGYRMGNGVLEDLLLRDGLICTENNYHMGVTAENVASRFGVTREDQDKLALRSQQYAYKAQQEGKFDSQIVPVTVHKRKGDVVIDKDEFIRPDCTMDMLAKLRPAFIKDGTVTAGNASGINDGAAAVVIMSADKAKELGIKPLARIIDWASAGVEPAIMGIGPVPAVRKVMKKTGMTVDQMDLIELNEAFAAQSVYCCRELGLNMDKVNIHGGAIALGHPIGCSGARIIVTLLYAMAEPEINGRYGLAALCIGGGQGTAIVVERL</sequence>
<protein>
    <recommendedName>
        <fullName evidence="2">acetyl-CoA C-acetyltransferase</fullName>
        <ecNumber evidence="2">2.3.1.9</ecNumber>
    </recommendedName>
    <alternativeName>
        <fullName evidence="5">Acetoacetyl-CoA thiolase</fullName>
    </alternativeName>
</protein>
<name>A0ABT1SUU7_9FIRM</name>
<evidence type="ECO:0000313" key="9">
    <source>
        <dbReference type="EMBL" id="MCQ5343383.1"/>
    </source>
</evidence>
<dbReference type="NCBIfam" id="TIGR01930">
    <property type="entry name" value="AcCoA-C-Actrans"/>
    <property type="match status" value="1"/>
</dbReference>
<organism evidence="9 10">
    <name type="scientific">Megasphaera massiliensis</name>
    <dbReference type="NCBI Taxonomy" id="1232428"/>
    <lineage>
        <taxon>Bacteria</taxon>
        <taxon>Bacillati</taxon>
        <taxon>Bacillota</taxon>
        <taxon>Negativicutes</taxon>
        <taxon>Veillonellales</taxon>
        <taxon>Veillonellaceae</taxon>
        <taxon>Megasphaera</taxon>
    </lineage>
</organism>
<dbReference type="EMBL" id="JANGEW010000021">
    <property type="protein sequence ID" value="MCQ5343383.1"/>
    <property type="molecule type" value="Genomic_DNA"/>
</dbReference>
<evidence type="ECO:0000259" key="8">
    <source>
        <dbReference type="Pfam" id="PF02803"/>
    </source>
</evidence>
<dbReference type="SUPFAM" id="SSF53901">
    <property type="entry name" value="Thiolase-like"/>
    <property type="match status" value="2"/>
</dbReference>
<dbReference type="InterPro" id="IPR020613">
    <property type="entry name" value="Thiolase_CS"/>
</dbReference>
<dbReference type="InterPro" id="IPR016039">
    <property type="entry name" value="Thiolase-like"/>
</dbReference>
<dbReference type="InterPro" id="IPR002155">
    <property type="entry name" value="Thiolase"/>
</dbReference>
<feature type="domain" description="Thiolase C-terminal" evidence="8">
    <location>
        <begin position="270"/>
        <end position="393"/>
    </location>
</feature>
<comment type="similarity">
    <text evidence="1 6">Belongs to the thiolase-like superfamily. Thiolase family.</text>
</comment>
<dbReference type="CDD" id="cd00751">
    <property type="entry name" value="thiolase"/>
    <property type="match status" value="1"/>
</dbReference>
<comment type="caution">
    <text evidence="9">The sequence shown here is derived from an EMBL/GenBank/DDBJ whole genome shotgun (WGS) entry which is preliminary data.</text>
</comment>
<evidence type="ECO:0000256" key="1">
    <source>
        <dbReference type="ARBA" id="ARBA00010982"/>
    </source>
</evidence>
<dbReference type="PANTHER" id="PTHR18919">
    <property type="entry name" value="ACETYL-COA C-ACYLTRANSFERASE"/>
    <property type="match status" value="1"/>
</dbReference>
<dbReference type="Pfam" id="PF02803">
    <property type="entry name" value="Thiolase_C"/>
    <property type="match status" value="1"/>
</dbReference>
<dbReference type="PROSITE" id="PS00737">
    <property type="entry name" value="THIOLASE_2"/>
    <property type="match status" value="1"/>
</dbReference>
<keyword evidence="3 6" id="KW-0808">Transferase</keyword>
<dbReference type="PIRSF" id="PIRSF000429">
    <property type="entry name" value="Ac-CoA_Ac_transf"/>
    <property type="match status" value="1"/>
</dbReference>
<evidence type="ECO:0000256" key="2">
    <source>
        <dbReference type="ARBA" id="ARBA00012705"/>
    </source>
</evidence>
<dbReference type="Pfam" id="PF00108">
    <property type="entry name" value="Thiolase_N"/>
    <property type="match status" value="1"/>
</dbReference>
<feature type="domain" description="Thiolase N-terminal" evidence="7">
    <location>
        <begin position="5"/>
        <end position="261"/>
    </location>
</feature>
<evidence type="ECO:0000256" key="5">
    <source>
        <dbReference type="ARBA" id="ARBA00030755"/>
    </source>
</evidence>
<dbReference type="InterPro" id="IPR020610">
    <property type="entry name" value="Thiolase_AS"/>
</dbReference>
<evidence type="ECO:0000256" key="6">
    <source>
        <dbReference type="RuleBase" id="RU003557"/>
    </source>
</evidence>
<evidence type="ECO:0000256" key="3">
    <source>
        <dbReference type="ARBA" id="ARBA00022679"/>
    </source>
</evidence>
<dbReference type="Gene3D" id="3.40.47.10">
    <property type="match status" value="2"/>
</dbReference>
<evidence type="ECO:0000256" key="4">
    <source>
        <dbReference type="ARBA" id="ARBA00023315"/>
    </source>
</evidence>
<dbReference type="Proteomes" id="UP001206692">
    <property type="component" value="Unassembled WGS sequence"/>
</dbReference>
<dbReference type="EC" id="2.3.1.9" evidence="2"/>
<dbReference type="PROSITE" id="PS00098">
    <property type="entry name" value="THIOLASE_1"/>
    <property type="match status" value="1"/>
</dbReference>
<evidence type="ECO:0000259" key="7">
    <source>
        <dbReference type="Pfam" id="PF00108"/>
    </source>
</evidence>
<reference evidence="9 10" key="1">
    <citation type="submission" date="2022-06" db="EMBL/GenBank/DDBJ databases">
        <title>Isolation of gut microbiota from human fecal samples.</title>
        <authorList>
            <person name="Pamer E.G."/>
            <person name="Barat B."/>
            <person name="Waligurski E."/>
            <person name="Medina S."/>
            <person name="Paddock L."/>
            <person name="Mostad J."/>
        </authorList>
    </citation>
    <scope>NUCLEOTIDE SEQUENCE [LARGE SCALE GENOMIC DNA]</scope>
    <source>
        <strain evidence="9 10">DFI.1.1</strain>
    </source>
</reference>
<accession>A0ABT1SUU7</accession>
<proteinExistence type="inferred from homology"/>